<evidence type="ECO:0000256" key="5">
    <source>
        <dbReference type="ARBA" id="ARBA00022989"/>
    </source>
</evidence>
<dbReference type="InterPro" id="IPR000515">
    <property type="entry name" value="MetI-like"/>
</dbReference>
<comment type="subcellular location">
    <subcellularLocation>
        <location evidence="1 7">Cell membrane</location>
        <topology evidence="1 7">Multi-pass membrane protein</topology>
    </subcellularLocation>
</comment>
<dbReference type="Pfam" id="PF00528">
    <property type="entry name" value="BPD_transp_1"/>
    <property type="match status" value="1"/>
</dbReference>
<dbReference type="RefSeq" id="WP_055057688.1">
    <property type="nucleotide sequence ID" value="NZ_CYZP01000007.1"/>
</dbReference>
<evidence type="ECO:0000313" key="9">
    <source>
        <dbReference type="EMBL" id="CUN80297.1"/>
    </source>
</evidence>
<reference evidence="9 10" key="1">
    <citation type="submission" date="2015-09" db="EMBL/GenBank/DDBJ databases">
        <authorList>
            <consortium name="Pathogen Informatics"/>
        </authorList>
    </citation>
    <scope>NUCLEOTIDE SEQUENCE [LARGE SCALE GENOMIC DNA]</scope>
    <source>
        <strain evidence="9 10">2789STDY5834861</strain>
    </source>
</reference>
<dbReference type="InterPro" id="IPR035906">
    <property type="entry name" value="MetI-like_sf"/>
</dbReference>
<evidence type="ECO:0000256" key="2">
    <source>
        <dbReference type="ARBA" id="ARBA00022448"/>
    </source>
</evidence>
<evidence type="ECO:0000256" key="3">
    <source>
        <dbReference type="ARBA" id="ARBA00022475"/>
    </source>
</evidence>
<dbReference type="GO" id="GO:0055085">
    <property type="term" value="P:transmembrane transport"/>
    <property type="evidence" value="ECO:0007669"/>
    <property type="project" value="InterPro"/>
</dbReference>
<evidence type="ECO:0000256" key="4">
    <source>
        <dbReference type="ARBA" id="ARBA00022692"/>
    </source>
</evidence>
<sequence length="280" mass="31597">MSITKKSKIYSTCLFIFFVIVAIITLLPLALLAVSSLRPGSDLMRYGLNFSIDWTNANLNEYKMLFSGANSYFVWYKNSLIITVVQVALALFLSACVGYGFAMYNFKGKNILFLCVLLVMMIPTEVILLPLYRLIVKMDLINNMWGIILPYLVVPMLVFFFRQYLMGIPKDFLDAARVDGCTEYGIFFKIMIPLMKPSFAAMGIYQGMQSWNNFLWPMIVTNSIDKITLPVGLQSLLSPYGNNYDILIAGSCFAIIPILALFVCFQRYFIEGMTAGGVKG</sequence>
<evidence type="ECO:0000256" key="7">
    <source>
        <dbReference type="RuleBase" id="RU363032"/>
    </source>
</evidence>
<dbReference type="PANTHER" id="PTHR43744:SF2">
    <property type="entry name" value="ARABINOOLIGOSACCHARIDES TRANSPORT SYSTEM PERMEASE PROTEIN ARAQ"/>
    <property type="match status" value="1"/>
</dbReference>
<evidence type="ECO:0000256" key="1">
    <source>
        <dbReference type="ARBA" id="ARBA00004651"/>
    </source>
</evidence>
<keyword evidence="4 7" id="KW-0812">Transmembrane</keyword>
<dbReference type="PROSITE" id="PS50928">
    <property type="entry name" value="ABC_TM1"/>
    <property type="match status" value="1"/>
</dbReference>
<feature type="transmembrane region" description="Helical" evidence="7">
    <location>
        <begin position="246"/>
        <end position="265"/>
    </location>
</feature>
<organism evidence="9 10">
    <name type="scientific">Blautia obeum</name>
    <dbReference type="NCBI Taxonomy" id="40520"/>
    <lineage>
        <taxon>Bacteria</taxon>
        <taxon>Bacillati</taxon>
        <taxon>Bacillota</taxon>
        <taxon>Clostridia</taxon>
        <taxon>Lachnospirales</taxon>
        <taxon>Lachnospiraceae</taxon>
        <taxon>Blautia</taxon>
    </lineage>
</organism>
<dbReference type="SUPFAM" id="SSF161098">
    <property type="entry name" value="MetI-like"/>
    <property type="match status" value="1"/>
</dbReference>
<dbReference type="PANTHER" id="PTHR43744">
    <property type="entry name" value="ABC TRANSPORTER PERMEASE PROTEIN MG189-RELATED-RELATED"/>
    <property type="match status" value="1"/>
</dbReference>
<keyword evidence="5 7" id="KW-1133">Transmembrane helix</keyword>
<keyword evidence="3" id="KW-1003">Cell membrane</keyword>
<name>A0A173ZW89_9FIRM</name>
<dbReference type="CDD" id="cd06261">
    <property type="entry name" value="TM_PBP2"/>
    <property type="match status" value="1"/>
</dbReference>
<keyword evidence="2 7" id="KW-0813">Transport</keyword>
<feature type="transmembrane region" description="Helical" evidence="7">
    <location>
        <begin position="186"/>
        <end position="208"/>
    </location>
</feature>
<dbReference type="Proteomes" id="UP000095645">
    <property type="component" value="Unassembled WGS sequence"/>
</dbReference>
<feature type="transmembrane region" description="Helical" evidence="7">
    <location>
        <begin position="144"/>
        <end position="165"/>
    </location>
</feature>
<keyword evidence="6 7" id="KW-0472">Membrane</keyword>
<evidence type="ECO:0000259" key="8">
    <source>
        <dbReference type="PROSITE" id="PS50928"/>
    </source>
</evidence>
<accession>A0A173ZW89</accession>
<comment type="similarity">
    <text evidence="7">Belongs to the binding-protein-dependent transport system permease family.</text>
</comment>
<protein>
    <submittedName>
        <fullName evidence="9">Inner membrane ABC transporter permease protein ycjP</fullName>
    </submittedName>
</protein>
<dbReference type="Gene3D" id="1.10.3720.10">
    <property type="entry name" value="MetI-like"/>
    <property type="match status" value="1"/>
</dbReference>
<gene>
    <name evidence="9" type="primary">ycjP_4</name>
    <name evidence="9" type="ORF">ERS852476_01130</name>
</gene>
<dbReference type="GO" id="GO:0005886">
    <property type="term" value="C:plasma membrane"/>
    <property type="evidence" value="ECO:0007669"/>
    <property type="project" value="UniProtKB-SubCell"/>
</dbReference>
<feature type="transmembrane region" description="Helical" evidence="7">
    <location>
        <begin position="80"/>
        <end position="104"/>
    </location>
</feature>
<evidence type="ECO:0000256" key="6">
    <source>
        <dbReference type="ARBA" id="ARBA00023136"/>
    </source>
</evidence>
<dbReference type="AlphaFoldDB" id="A0A173ZW89"/>
<evidence type="ECO:0000313" key="10">
    <source>
        <dbReference type="Proteomes" id="UP000095645"/>
    </source>
</evidence>
<proteinExistence type="inferred from homology"/>
<feature type="transmembrane region" description="Helical" evidence="7">
    <location>
        <begin position="12"/>
        <end position="34"/>
    </location>
</feature>
<dbReference type="EMBL" id="CYZP01000007">
    <property type="protein sequence ID" value="CUN80297.1"/>
    <property type="molecule type" value="Genomic_DNA"/>
</dbReference>
<feature type="transmembrane region" description="Helical" evidence="7">
    <location>
        <begin position="111"/>
        <end position="132"/>
    </location>
</feature>
<feature type="domain" description="ABC transmembrane type-1" evidence="8">
    <location>
        <begin position="76"/>
        <end position="265"/>
    </location>
</feature>